<dbReference type="InterPro" id="IPR053139">
    <property type="entry name" value="Surface_bspA-like"/>
</dbReference>
<dbReference type="Pfam" id="PF13306">
    <property type="entry name" value="LRR_5"/>
    <property type="match status" value="4"/>
</dbReference>
<dbReference type="PANTHER" id="PTHR45661:SF3">
    <property type="entry name" value="IG-LIKE DOMAIN-CONTAINING PROTEIN"/>
    <property type="match status" value="1"/>
</dbReference>
<keyword evidence="2" id="KW-1185">Reference proteome</keyword>
<proteinExistence type="predicted"/>
<evidence type="ECO:0000313" key="2">
    <source>
        <dbReference type="Proteomes" id="UP001470230"/>
    </source>
</evidence>
<dbReference type="PANTHER" id="PTHR45661">
    <property type="entry name" value="SURFACE ANTIGEN"/>
    <property type="match status" value="1"/>
</dbReference>
<dbReference type="EMBL" id="JAPFFF010000037">
    <property type="protein sequence ID" value="KAK8842952.1"/>
    <property type="molecule type" value="Genomic_DNA"/>
</dbReference>
<comment type="caution">
    <text evidence="1">The sequence shown here is derived from an EMBL/GenBank/DDBJ whole genome shotgun (WGS) entry which is preliminary data.</text>
</comment>
<dbReference type="InterPro" id="IPR032675">
    <property type="entry name" value="LRR_dom_sf"/>
</dbReference>
<dbReference type="Gene3D" id="3.80.10.10">
    <property type="entry name" value="Ribonuclease Inhibitor"/>
    <property type="match status" value="4"/>
</dbReference>
<reference evidence="1 2" key="1">
    <citation type="submission" date="2024-04" db="EMBL/GenBank/DDBJ databases">
        <title>Tritrichomonas musculus Genome.</title>
        <authorList>
            <person name="Alves-Ferreira E."/>
            <person name="Grigg M."/>
            <person name="Lorenzi H."/>
            <person name="Galac M."/>
        </authorList>
    </citation>
    <scope>NUCLEOTIDE SEQUENCE [LARGE SCALE GENOMIC DNA]</scope>
    <source>
        <strain evidence="1 2">EAF2021</strain>
    </source>
</reference>
<evidence type="ECO:0008006" key="3">
    <source>
        <dbReference type="Google" id="ProtNLM"/>
    </source>
</evidence>
<dbReference type="Proteomes" id="UP001470230">
    <property type="component" value="Unassembled WGS sequence"/>
</dbReference>
<organism evidence="1 2">
    <name type="scientific">Tritrichomonas musculus</name>
    <dbReference type="NCBI Taxonomy" id="1915356"/>
    <lineage>
        <taxon>Eukaryota</taxon>
        <taxon>Metamonada</taxon>
        <taxon>Parabasalia</taxon>
        <taxon>Tritrichomonadida</taxon>
        <taxon>Tritrichomonadidae</taxon>
        <taxon>Tritrichomonas</taxon>
    </lineage>
</organism>
<dbReference type="InterPro" id="IPR026906">
    <property type="entry name" value="LRR_5"/>
</dbReference>
<evidence type="ECO:0000313" key="1">
    <source>
        <dbReference type="EMBL" id="KAK8842952.1"/>
    </source>
</evidence>
<sequence>MQKLTYTLFFQSSKLFIPSDFASISNIDSSIHAKLIKKHKYIIKSKVSNETIKSFINYWVYHKVPNISQDNVGEYEEISNEFQIMKNLIQIFKRKQEIRTQLQMKENSLEIKLKERKVNYNRIIDLLINYNKPLRYKNDLYDACKNDNVDLVSFLTGDEIDRNDINYHLNIRENTAAVSKKFQIRKKEIIIPSAVTYKGKKFIVKAILKDAFQNSKIDTVYFYEDSEVRTFYADFISNTNISTLYIPASVVELKRGWCWQTDNLCNIYLSPKNKHFAYIENKFIVGKSDEKSDVFDLLLFVRRDVKHITIPAYIKCILPFAFHRCLSLQSVTFEKNSELQEIKDFAFYQSSIKSITIPQHVTAIRKCAFGECESFSNIYLHPNSDIHYLGSSVFGGTKIQQFCIPESVNKLHQYFFSNCEITHLSCSPNNTNFKCIENKYIISKSNPRSDVFDCLIFLNRDVESITIPSFIKYICPFAFCNATQLLKVDFEDNSELITIHDFSFENTSIKEILIPKGVTHIGKSAFYNCSKLKKIKFEKDSKLEKIDSFAFDKTNVESICIPQKVKIILHNAFCNCKQLKKVTFQKDSELELIDFHSFTQTSISRIIIPKHVKIIGSFAFSLCKKLKRVDFHDKTELEKIKGGAFDCSSIKEISIPQNVREIGCDLFKNCEKLTIVHFHPDSKFQIIKMNTFINSSIHRISIPRSVTEIGKNAFANCKNLRVVDFPHDSNLKAIRDGAFDSTAITSIIIPESVKEIGRSSFIHCEKLNIIELSSQMAFELVSEGMTLNKPKQLVFKHDKNKDYKIIKNKDYSLPLSSLNEFDL</sequence>
<dbReference type="SUPFAM" id="SSF52058">
    <property type="entry name" value="L domain-like"/>
    <property type="match status" value="2"/>
</dbReference>
<name>A0ABR2HB02_9EUKA</name>
<gene>
    <name evidence="1" type="ORF">M9Y10_025818</name>
</gene>
<protein>
    <recommendedName>
        <fullName evidence="3">Surface antigen BspA-like</fullName>
    </recommendedName>
</protein>
<accession>A0ABR2HB02</accession>